<feature type="active site" description="Glycyl thioester intermediate" evidence="1">
    <location>
        <position position="205"/>
    </location>
</feature>
<sequence length="538" mass="59134">MSRLPTSSSSSAPSTSRVPVDDPAYQQHDAEPASSPQSETPAHVGAGPLAGLSSRPRSPSRYRAHSSSPVHGHAAGTASAAAPSSAEVVDIVAWADSMRALQIHEDLQMVGAYESSPRALGERIDHWLTDACQPCLENPHAFDTEFNAGQFSELLNKRYEATANQSEIEKGEVLQLGAEVINAVAADPELRALVFAMAESALGTCDDNVSTGFSAIVNTVRNHQLSLAVKQGRLDAAGLQAWAGQQFRLDTLESEVHRFIHQSIEACKTELEGYASDPDEVQRQACLTAIQRGTSTLLQSLPQLAPFDSRIGELMARIDQSGPSDAMFAQEVADVCSDIVARYESGQIEPIPSDPVSQNLVQWMQYIAQYRQNYRRLPPVSDEQALRTAELMNRLNMLTDEPVETMMHAKVMLREELDLPNVPSSMIFNTVSVLTNDDFATLASAVRARERDKDTFGDYLLANETWRTGVKQLYADEYEALMKPFENDPFWDAEPGPGDDAHVAQMLRYNELAADYQNRKNAAENAWLREKVRSDVPG</sequence>
<keyword evidence="1" id="KW-0832">Ubl conjugation</keyword>
<keyword evidence="1" id="KW-0833">Ubl conjugation pathway</keyword>
<reference evidence="4 5" key="1">
    <citation type="submission" date="2016-08" db="EMBL/GenBank/DDBJ databases">
        <title>Evolution of the type three secretion system and type three effector repertoires in Xanthomonas.</title>
        <authorList>
            <person name="Merda D."/>
            <person name="Briand M."/>
            <person name="Bosis E."/>
            <person name="Rousseau C."/>
            <person name="Portier P."/>
            <person name="Jacques M.-A."/>
            <person name="Fischer-Le Saux M."/>
        </authorList>
    </citation>
    <scope>NUCLEOTIDE SEQUENCE [LARGE SCALE GENOMIC DNA]</scope>
    <source>
        <strain evidence="4 5">CFBP 7409</strain>
    </source>
</reference>
<dbReference type="GO" id="GO:0016567">
    <property type="term" value="P:protein ubiquitination"/>
    <property type="evidence" value="ECO:0007669"/>
    <property type="project" value="InterPro"/>
</dbReference>
<dbReference type="InterPro" id="IPR029487">
    <property type="entry name" value="NEL_dom"/>
</dbReference>
<keyword evidence="1" id="KW-0808">Transferase</keyword>
<dbReference type="Gene3D" id="1.20.58.360">
    <property type="entry name" value="Shigella T3SS effector IpaH defines"/>
    <property type="match status" value="1"/>
</dbReference>
<dbReference type="GO" id="GO:0004842">
    <property type="term" value="F:ubiquitin-protein transferase activity"/>
    <property type="evidence" value="ECO:0007669"/>
    <property type="project" value="UniProtKB-UniRule"/>
</dbReference>
<evidence type="ECO:0000256" key="1">
    <source>
        <dbReference type="PROSITE-ProRule" id="PRU01398"/>
    </source>
</evidence>
<dbReference type="AlphaFoldDB" id="A0A2S7A7M2"/>
<dbReference type="GO" id="GO:0005576">
    <property type="term" value="C:extracellular region"/>
    <property type="evidence" value="ECO:0007669"/>
    <property type="project" value="UniProtKB-UniRule"/>
</dbReference>
<protein>
    <recommendedName>
        <fullName evidence="3">NEL domain-containing protein</fullName>
    </recommendedName>
</protein>
<accession>A0A2S7A7M2</accession>
<evidence type="ECO:0000313" key="4">
    <source>
        <dbReference type="EMBL" id="PPU04541.1"/>
    </source>
</evidence>
<dbReference type="Proteomes" id="UP000238049">
    <property type="component" value="Unassembled WGS sequence"/>
</dbReference>
<organism evidence="4 5">
    <name type="scientific">Xanthomonas arboricola pv. guizotiae</name>
    <dbReference type="NCBI Taxonomy" id="487867"/>
    <lineage>
        <taxon>Bacteria</taxon>
        <taxon>Pseudomonadati</taxon>
        <taxon>Pseudomonadota</taxon>
        <taxon>Gammaproteobacteria</taxon>
        <taxon>Lysobacterales</taxon>
        <taxon>Lysobacteraceae</taxon>
        <taxon>Xanthomonas</taxon>
    </lineage>
</organism>
<comment type="similarity">
    <text evidence="1">Belongs to the LRR-containing bacterial E3 ligase family.</text>
</comment>
<keyword evidence="1" id="KW-0964">Secreted</keyword>
<evidence type="ECO:0000259" key="3">
    <source>
        <dbReference type="PROSITE" id="PS52053"/>
    </source>
</evidence>
<feature type="compositionally biased region" description="Low complexity" evidence="2">
    <location>
        <begin position="65"/>
        <end position="82"/>
    </location>
</feature>
<name>A0A2S7A7M2_9XANT</name>
<proteinExistence type="inferred from homology"/>
<feature type="domain" description="NEL" evidence="3">
    <location>
        <begin position="119"/>
        <end position="538"/>
    </location>
</feature>
<keyword evidence="1" id="KW-1035">Host cytoplasm</keyword>
<evidence type="ECO:0000256" key="2">
    <source>
        <dbReference type="SAM" id="MobiDB-lite"/>
    </source>
</evidence>
<dbReference type="PROSITE" id="PS52053">
    <property type="entry name" value="NEL"/>
    <property type="match status" value="1"/>
</dbReference>
<feature type="compositionally biased region" description="Low complexity" evidence="2">
    <location>
        <begin position="1"/>
        <end position="17"/>
    </location>
</feature>
<gene>
    <name evidence="4" type="ORF">XarbCFBP7409_01640</name>
</gene>
<dbReference type="EMBL" id="MDSL01000002">
    <property type="protein sequence ID" value="PPU04541.1"/>
    <property type="molecule type" value="Genomic_DNA"/>
</dbReference>
<comment type="caution">
    <text evidence="4">The sequence shown here is derived from an EMBL/GenBank/DDBJ whole genome shotgun (WGS) entry which is preliminary data.</text>
</comment>
<dbReference type="Pfam" id="PF14496">
    <property type="entry name" value="NEL"/>
    <property type="match status" value="2"/>
</dbReference>
<feature type="region of interest" description="Disordered" evidence="2">
    <location>
        <begin position="1"/>
        <end position="82"/>
    </location>
</feature>
<evidence type="ECO:0000313" key="5">
    <source>
        <dbReference type="Proteomes" id="UP000238049"/>
    </source>
</evidence>
<comment type="PTM">
    <text evidence="1">Ubiquitinated in the presence of host E1 ubiquitin-activating enzyme, E2 ubiquitin-conjugating enzyme and ubiquitin.</text>
</comment>